<evidence type="ECO:0000313" key="9">
    <source>
        <dbReference type="EMBL" id="KAG8375407.1"/>
    </source>
</evidence>
<dbReference type="Gene3D" id="1.50.10.160">
    <property type="match status" value="1"/>
</dbReference>
<protein>
    <submittedName>
        <fullName evidence="9">Uncharacterized protein</fullName>
    </submittedName>
</protein>
<keyword evidence="5" id="KW-0460">Magnesium</keyword>
<dbReference type="AlphaFoldDB" id="A0AAV6X628"/>
<evidence type="ECO:0000256" key="6">
    <source>
        <dbReference type="ARBA" id="ARBA00023239"/>
    </source>
</evidence>
<keyword evidence="4" id="KW-0479">Metal-binding</keyword>
<dbReference type="InterPro" id="IPR001906">
    <property type="entry name" value="Terpene_synth_N"/>
</dbReference>
<keyword evidence="10" id="KW-1185">Reference proteome</keyword>
<dbReference type="Pfam" id="PF03936">
    <property type="entry name" value="Terpene_synth_C"/>
    <property type="match status" value="1"/>
</dbReference>
<dbReference type="GO" id="GO:0009507">
    <property type="term" value="C:chloroplast"/>
    <property type="evidence" value="ECO:0007669"/>
    <property type="project" value="TreeGrafter"/>
</dbReference>
<organism evidence="9 10">
    <name type="scientific">Buddleja alternifolia</name>
    <dbReference type="NCBI Taxonomy" id="168488"/>
    <lineage>
        <taxon>Eukaryota</taxon>
        <taxon>Viridiplantae</taxon>
        <taxon>Streptophyta</taxon>
        <taxon>Embryophyta</taxon>
        <taxon>Tracheophyta</taxon>
        <taxon>Spermatophyta</taxon>
        <taxon>Magnoliopsida</taxon>
        <taxon>eudicotyledons</taxon>
        <taxon>Gunneridae</taxon>
        <taxon>Pentapetalae</taxon>
        <taxon>asterids</taxon>
        <taxon>lamiids</taxon>
        <taxon>Lamiales</taxon>
        <taxon>Scrophulariaceae</taxon>
        <taxon>Buddlejeae</taxon>
        <taxon>Buddleja</taxon>
    </lineage>
</organism>
<comment type="caution">
    <text evidence="9">The sequence shown here is derived from an EMBL/GenBank/DDBJ whole genome shotgun (WGS) entry which is preliminary data.</text>
</comment>
<proteinExistence type="inferred from homology"/>
<dbReference type="Proteomes" id="UP000826271">
    <property type="component" value="Unassembled WGS sequence"/>
</dbReference>
<evidence type="ECO:0000313" key="10">
    <source>
        <dbReference type="Proteomes" id="UP000826271"/>
    </source>
</evidence>
<evidence type="ECO:0000256" key="2">
    <source>
        <dbReference type="ARBA" id="ARBA00004721"/>
    </source>
</evidence>
<dbReference type="Gene3D" id="1.10.600.10">
    <property type="entry name" value="Farnesyl Diphosphate Synthase"/>
    <property type="match status" value="1"/>
</dbReference>
<comment type="pathway">
    <text evidence="2">Secondary metabolite biosynthesis; terpenoid biosynthesis.</text>
</comment>
<dbReference type="InterPro" id="IPR036965">
    <property type="entry name" value="Terpene_synth_N_sf"/>
</dbReference>
<evidence type="ECO:0000256" key="5">
    <source>
        <dbReference type="ARBA" id="ARBA00022842"/>
    </source>
</evidence>
<dbReference type="InterPro" id="IPR050148">
    <property type="entry name" value="Terpene_synthase-like"/>
</dbReference>
<dbReference type="GO" id="GO:0009686">
    <property type="term" value="P:gibberellin biosynthetic process"/>
    <property type="evidence" value="ECO:0007669"/>
    <property type="project" value="TreeGrafter"/>
</dbReference>
<sequence length="558" mass="64388">MNTLIERNRNLEYVAEGLGKSCNWKEIFTHQRSNGSLFNSPATTAAALIQCHDDKCFEYLNAVLEACNSWVPTIYPMDIHTRLCVVDTCERLGIDSYFGNELDIILDEIYSVWQDKEEEIFSDITSRAMAFRLLRMKGYDVSSDELAEFVDQEHFFHKVSIQYTGVTTVLELFRASRVEYDLRNFHGTLNRVGNSLSIELYDDDNFQILKTAHRCPTVHNKDFFLFSVQDFGISQAQYQNELQEMERWYVECRLDLLHQGRNTLRICYVTAALAIPDPKLSMARLSAAQIYVLVTCVDDFFDHYGSKEESLSIIELVSEWNVQPDTTYCSQEVEILFTALYDTVNQIAANAYIEQGRCVQRVLVSMWLELLDSFWREKDCWSENKISTLDEYLSFAWKSIAGKLSVLTSSHFLGIKISKDIYTSMECASLCKHASIVCRLLNDLKSFKREQEEGVLNSVSIQTVKDGRAISEEEAISNVQQTIEYHRRKLRQMVLYQRKGSFVPRECKDLFWKTSMAAHWLYSDEGGDGFSSQQELVNDIKALVWESPELPPLSKSMI</sequence>
<feature type="domain" description="Terpene synthase N-terminal" evidence="7">
    <location>
        <begin position="23"/>
        <end position="179"/>
    </location>
</feature>
<dbReference type="InterPro" id="IPR005630">
    <property type="entry name" value="Terpene_synthase_metal-bd"/>
</dbReference>
<dbReference type="GO" id="GO:0000287">
    <property type="term" value="F:magnesium ion binding"/>
    <property type="evidence" value="ECO:0007669"/>
    <property type="project" value="InterPro"/>
</dbReference>
<evidence type="ECO:0000256" key="3">
    <source>
        <dbReference type="ARBA" id="ARBA00006333"/>
    </source>
</evidence>
<accession>A0AAV6X628</accession>
<evidence type="ECO:0000259" key="7">
    <source>
        <dbReference type="Pfam" id="PF01397"/>
    </source>
</evidence>
<keyword evidence="6" id="KW-0456">Lyase</keyword>
<dbReference type="InterPro" id="IPR008930">
    <property type="entry name" value="Terpenoid_cyclase/PrenylTrfase"/>
</dbReference>
<dbReference type="SUPFAM" id="SSF48576">
    <property type="entry name" value="Terpenoid synthases"/>
    <property type="match status" value="1"/>
</dbReference>
<dbReference type="FunFam" id="1.10.600.10:FF:000005">
    <property type="entry name" value="Ent-kaur-16-ene synthase, chloroplastic"/>
    <property type="match status" value="1"/>
</dbReference>
<name>A0AAV6X628_9LAMI</name>
<dbReference type="SUPFAM" id="SSF48239">
    <property type="entry name" value="Terpenoid cyclases/Protein prenyltransferases"/>
    <property type="match status" value="1"/>
</dbReference>
<dbReference type="InterPro" id="IPR008949">
    <property type="entry name" value="Isoprenoid_synthase_dom_sf"/>
</dbReference>
<feature type="domain" description="Terpene synthase metal-binding" evidence="8">
    <location>
        <begin position="254"/>
        <end position="488"/>
    </location>
</feature>
<evidence type="ECO:0000259" key="8">
    <source>
        <dbReference type="Pfam" id="PF03936"/>
    </source>
</evidence>
<dbReference type="PANTHER" id="PTHR31739:SF33">
    <property type="entry name" value="CIS-ABIENOL SYNTHASE, CHLOROPLASTIC"/>
    <property type="match status" value="1"/>
</dbReference>
<comment type="cofactor">
    <cofactor evidence="1">
        <name>Mg(2+)</name>
        <dbReference type="ChEBI" id="CHEBI:18420"/>
    </cofactor>
</comment>
<dbReference type="PANTHER" id="PTHR31739">
    <property type="entry name" value="ENT-COPALYL DIPHOSPHATE SYNTHASE, CHLOROPLASTIC"/>
    <property type="match status" value="1"/>
</dbReference>
<evidence type="ECO:0000256" key="1">
    <source>
        <dbReference type="ARBA" id="ARBA00001946"/>
    </source>
</evidence>
<dbReference type="Gene3D" id="1.50.10.130">
    <property type="entry name" value="Terpene synthase, N-terminal domain"/>
    <property type="match status" value="1"/>
</dbReference>
<comment type="similarity">
    <text evidence="3">Belongs to the terpene synthase family.</text>
</comment>
<gene>
    <name evidence="9" type="ORF">BUALT_Bualt10G0096900</name>
</gene>
<dbReference type="EMBL" id="WHWC01000010">
    <property type="protein sequence ID" value="KAG8375407.1"/>
    <property type="molecule type" value="Genomic_DNA"/>
</dbReference>
<evidence type="ECO:0000256" key="4">
    <source>
        <dbReference type="ARBA" id="ARBA00022723"/>
    </source>
</evidence>
<dbReference type="GO" id="GO:0010333">
    <property type="term" value="F:terpene synthase activity"/>
    <property type="evidence" value="ECO:0007669"/>
    <property type="project" value="InterPro"/>
</dbReference>
<dbReference type="Pfam" id="PF01397">
    <property type="entry name" value="Terpene_synth"/>
    <property type="match status" value="1"/>
</dbReference>
<reference evidence="9" key="1">
    <citation type="submission" date="2019-10" db="EMBL/GenBank/DDBJ databases">
        <authorList>
            <person name="Zhang R."/>
            <person name="Pan Y."/>
            <person name="Wang J."/>
            <person name="Ma R."/>
            <person name="Yu S."/>
        </authorList>
    </citation>
    <scope>NUCLEOTIDE SEQUENCE</scope>
    <source>
        <strain evidence="9">LA-IB0</strain>
        <tissue evidence="9">Leaf</tissue>
    </source>
</reference>